<feature type="domain" description="Xylose isomerase-like TIM barrel" evidence="1">
    <location>
        <begin position="30"/>
        <end position="275"/>
    </location>
</feature>
<dbReference type="Gene3D" id="3.20.20.150">
    <property type="entry name" value="Divalent-metal-dependent TIM barrel enzymes"/>
    <property type="match status" value="1"/>
</dbReference>
<dbReference type="GO" id="GO:0050114">
    <property type="term" value="F:myo-inosose-2 dehydratase activity"/>
    <property type="evidence" value="ECO:0007669"/>
    <property type="project" value="UniProtKB-EC"/>
</dbReference>
<name>A0A843YGS1_9RHOB</name>
<sequence>MSVKIGISPIAWQNDDLPDLTAAFTMDQALKEAREIGYTGVERGRRMPQDTAGLRAYLAEYDIALCGGWCSGNLMQASVAEEIEAITQQVEQFVALQSPCLVYAECSNTVQGDIATPVNNRPKLSRDEVLGYAAKLSEVAKWMADQGMVLAYHHHMGSMIEDQDDVDWLMEGSSDEVTLLFDAGHLQFGGGDVLGTLDKWGHRVRHVHFKDVRPDVTRWVRDNNKSFLDGVIAGAFTVPGDPEGSIDFQAVTNKLKQMDYAGWIVVEAEQDPAKANPYEYSKLGFDHIVKICGQSGLEIASGTQ</sequence>
<keyword evidence="3" id="KW-1185">Reference proteome</keyword>
<dbReference type="Pfam" id="PF01261">
    <property type="entry name" value="AP_endonuc_2"/>
    <property type="match status" value="1"/>
</dbReference>
<dbReference type="PANTHER" id="PTHR12110:SF41">
    <property type="entry name" value="INOSOSE DEHYDRATASE"/>
    <property type="match status" value="1"/>
</dbReference>
<organism evidence="2 3">
    <name type="scientific">Tritonibacter litoralis</name>
    <dbReference type="NCBI Taxonomy" id="2662264"/>
    <lineage>
        <taxon>Bacteria</taxon>
        <taxon>Pseudomonadati</taxon>
        <taxon>Pseudomonadota</taxon>
        <taxon>Alphaproteobacteria</taxon>
        <taxon>Rhodobacterales</taxon>
        <taxon>Paracoccaceae</taxon>
        <taxon>Tritonibacter</taxon>
    </lineage>
</organism>
<dbReference type="PANTHER" id="PTHR12110">
    <property type="entry name" value="HYDROXYPYRUVATE ISOMERASE"/>
    <property type="match status" value="1"/>
</dbReference>
<dbReference type="EC" id="4.2.1.44" evidence="2"/>
<proteinExistence type="predicted"/>
<dbReference type="InterPro" id="IPR030823">
    <property type="entry name" value="IolE/MocC"/>
</dbReference>
<keyword evidence="2" id="KW-0456">Lyase</keyword>
<dbReference type="InterPro" id="IPR050312">
    <property type="entry name" value="IolE/XylAMocC-like"/>
</dbReference>
<dbReference type="Proteomes" id="UP000444174">
    <property type="component" value="Unassembled WGS sequence"/>
</dbReference>
<dbReference type="EMBL" id="WIBF01000012">
    <property type="protein sequence ID" value="MQQ10051.1"/>
    <property type="molecule type" value="Genomic_DNA"/>
</dbReference>
<evidence type="ECO:0000313" key="2">
    <source>
        <dbReference type="EMBL" id="MQQ10051.1"/>
    </source>
</evidence>
<protein>
    <submittedName>
        <fullName evidence="2">Myo-inosose-2 dehydratase</fullName>
        <ecNumber evidence="2">4.2.1.44</ecNumber>
    </submittedName>
</protein>
<dbReference type="AlphaFoldDB" id="A0A843YGS1"/>
<reference evidence="2 3" key="1">
    <citation type="submission" date="2019-10" db="EMBL/GenBank/DDBJ databases">
        <title>Epibacterium sp. nov., isolated from seawater.</title>
        <authorList>
            <person name="Zhang X."/>
            <person name="Li N."/>
        </authorList>
    </citation>
    <scope>NUCLEOTIDE SEQUENCE [LARGE SCALE GENOMIC DNA]</scope>
    <source>
        <strain evidence="2 3">SM1979</strain>
    </source>
</reference>
<dbReference type="InterPro" id="IPR036237">
    <property type="entry name" value="Xyl_isomerase-like_sf"/>
</dbReference>
<dbReference type="SUPFAM" id="SSF51658">
    <property type="entry name" value="Xylose isomerase-like"/>
    <property type="match status" value="1"/>
</dbReference>
<gene>
    <name evidence="2" type="primary">iolE</name>
    <name evidence="2" type="ORF">GFB49_16410</name>
</gene>
<evidence type="ECO:0000259" key="1">
    <source>
        <dbReference type="Pfam" id="PF01261"/>
    </source>
</evidence>
<comment type="caution">
    <text evidence="2">The sequence shown here is derived from an EMBL/GenBank/DDBJ whole genome shotgun (WGS) entry which is preliminary data.</text>
</comment>
<dbReference type="InterPro" id="IPR013022">
    <property type="entry name" value="Xyl_isomerase-like_TIM-brl"/>
</dbReference>
<accession>A0A843YGS1</accession>
<dbReference type="RefSeq" id="WP_153217035.1">
    <property type="nucleotide sequence ID" value="NZ_WIBF01000012.1"/>
</dbReference>
<dbReference type="NCBIfam" id="TIGR04379">
    <property type="entry name" value="myo_inos_iolE"/>
    <property type="match status" value="1"/>
</dbReference>
<evidence type="ECO:0000313" key="3">
    <source>
        <dbReference type="Proteomes" id="UP000444174"/>
    </source>
</evidence>